<feature type="transmembrane region" description="Helical" evidence="1">
    <location>
        <begin position="134"/>
        <end position="154"/>
    </location>
</feature>
<dbReference type="AlphaFoldDB" id="A0A167W6S1"/>
<feature type="transmembrane region" description="Helical" evidence="1">
    <location>
        <begin position="298"/>
        <end position="321"/>
    </location>
</feature>
<keyword evidence="3" id="KW-0808">Transferase</keyword>
<keyword evidence="1" id="KW-1133">Transmembrane helix</keyword>
<dbReference type="GO" id="GO:0008168">
    <property type="term" value="F:methyltransferase activity"/>
    <property type="evidence" value="ECO:0007669"/>
    <property type="project" value="UniProtKB-KW"/>
</dbReference>
<dbReference type="EMBL" id="AZGY01000029">
    <property type="protein sequence ID" value="KZZ88469.1"/>
    <property type="molecule type" value="Genomic_DNA"/>
</dbReference>
<dbReference type="InterPro" id="IPR012472">
    <property type="entry name" value="MCP1_TM"/>
</dbReference>
<sequence length="364" mass="38936">MDTPAQQTLNHKDSQATLISLLQLDPSPIETPSPPAAEAEADADNAFFPSGGQDISKDAAGTTAGTAAAPGLSGRSSIFYLSRIQRYSSYATGVFAALHVLNVSLLPAITRSAASSETFLLMTRELYQTPLAEPLLVALPVFAHVGSGIALRLLRRWQNMKRYGGSTPGMYALHQMRDAWAGRAGASARLWPSLSYISVSGYAFSLFYGAHVFMNRVLPLAVEGDSSNIGLAYVAHGFARHPVTSSVVYLGLLGTASGHMVWGMAKWLGVAPSTKGWQGKQTAAAVDKKTRRTRRRRWLAVHGITAGVVGLWAVGGLGVVARGGPAEGWVGALYDDLLSVVWTWPQYVHLYYLGPNNKGPNLAR</sequence>
<feature type="domain" description="Mitochondrial adapter protein MCP1 transmembrane" evidence="2">
    <location>
        <begin position="207"/>
        <end position="324"/>
    </location>
</feature>
<accession>A0A167W6S1</accession>
<dbReference type="STRING" id="1081109.A0A167W6S1"/>
<dbReference type="InterPro" id="IPR039960">
    <property type="entry name" value="MCP1"/>
</dbReference>
<dbReference type="GO" id="GO:0007005">
    <property type="term" value="P:mitochondrion organization"/>
    <property type="evidence" value="ECO:0007669"/>
    <property type="project" value="TreeGrafter"/>
</dbReference>
<keyword evidence="4" id="KW-1185">Reference proteome</keyword>
<comment type="caution">
    <text evidence="3">The sequence shown here is derived from an EMBL/GenBank/DDBJ whole genome shotgun (WGS) entry which is preliminary data.</text>
</comment>
<dbReference type="GO" id="GO:0005741">
    <property type="term" value="C:mitochondrial outer membrane"/>
    <property type="evidence" value="ECO:0007669"/>
    <property type="project" value="TreeGrafter"/>
</dbReference>
<reference evidence="3 4" key="1">
    <citation type="journal article" date="2016" name="Genome Biol. Evol.">
        <title>Divergent and convergent evolution of fungal pathogenicity.</title>
        <authorList>
            <person name="Shang Y."/>
            <person name="Xiao G."/>
            <person name="Zheng P."/>
            <person name="Cen K."/>
            <person name="Zhan S."/>
            <person name="Wang C."/>
        </authorList>
    </citation>
    <scope>NUCLEOTIDE SEQUENCE [LARGE SCALE GENOMIC DNA]</scope>
    <source>
        <strain evidence="3 4">RCEF 2490</strain>
    </source>
</reference>
<protein>
    <submittedName>
        <fullName evidence="3">N2,N2-dimethylguanosine tRNA methyltransferase</fullName>
    </submittedName>
</protein>
<dbReference type="GO" id="GO:0032259">
    <property type="term" value="P:methylation"/>
    <property type="evidence" value="ECO:0007669"/>
    <property type="project" value="UniProtKB-KW"/>
</dbReference>
<evidence type="ECO:0000256" key="1">
    <source>
        <dbReference type="SAM" id="Phobius"/>
    </source>
</evidence>
<dbReference type="Pfam" id="PF07950">
    <property type="entry name" value="MCP1_TM"/>
    <property type="match status" value="1"/>
</dbReference>
<keyword evidence="3" id="KW-0489">Methyltransferase</keyword>
<feature type="transmembrane region" description="Helical" evidence="1">
    <location>
        <begin position="90"/>
        <end position="114"/>
    </location>
</feature>
<dbReference type="Proteomes" id="UP000078544">
    <property type="component" value="Unassembled WGS sequence"/>
</dbReference>
<keyword evidence="1" id="KW-0472">Membrane</keyword>
<gene>
    <name evidence="3" type="ORF">AAL_08027</name>
</gene>
<evidence type="ECO:0000313" key="3">
    <source>
        <dbReference type="EMBL" id="KZZ88469.1"/>
    </source>
</evidence>
<organism evidence="3 4">
    <name type="scientific">Moelleriella libera RCEF 2490</name>
    <dbReference type="NCBI Taxonomy" id="1081109"/>
    <lineage>
        <taxon>Eukaryota</taxon>
        <taxon>Fungi</taxon>
        <taxon>Dikarya</taxon>
        <taxon>Ascomycota</taxon>
        <taxon>Pezizomycotina</taxon>
        <taxon>Sordariomycetes</taxon>
        <taxon>Hypocreomycetidae</taxon>
        <taxon>Hypocreales</taxon>
        <taxon>Clavicipitaceae</taxon>
        <taxon>Moelleriella</taxon>
    </lineage>
</organism>
<evidence type="ECO:0000313" key="4">
    <source>
        <dbReference type="Proteomes" id="UP000078544"/>
    </source>
</evidence>
<name>A0A167W6S1_9HYPO</name>
<keyword evidence="1" id="KW-0812">Transmembrane</keyword>
<dbReference type="GO" id="GO:0055088">
    <property type="term" value="P:lipid homeostasis"/>
    <property type="evidence" value="ECO:0007669"/>
    <property type="project" value="InterPro"/>
</dbReference>
<dbReference type="PANTHER" id="PTHR38409">
    <property type="entry name" value="MDM10-COMPLEMENTING PROTEIN 1"/>
    <property type="match status" value="1"/>
</dbReference>
<evidence type="ECO:0000259" key="2">
    <source>
        <dbReference type="Pfam" id="PF07950"/>
    </source>
</evidence>
<proteinExistence type="predicted"/>
<dbReference type="OrthoDB" id="10259513at2759"/>
<dbReference type="PANTHER" id="PTHR38409:SF1">
    <property type="entry name" value="MITOCHONDRIAL ADAPTER PROTEIN MCP1"/>
    <property type="match status" value="1"/>
</dbReference>